<accession>A0A482XQ21</accession>
<dbReference type="AlphaFoldDB" id="A0A482XQ21"/>
<protein>
    <submittedName>
        <fullName evidence="1">Uncharacterized protein</fullName>
    </submittedName>
</protein>
<evidence type="ECO:0000313" key="2">
    <source>
        <dbReference type="Proteomes" id="UP000291343"/>
    </source>
</evidence>
<reference evidence="1 2" key="1">
    <citation type="journal article" date="2017" name="Gigascience">
        <title>Genome sequence of the small brown planthopper, Laodelphax striatellus.</title>
        <authorList>
            <person name="Zhu J."/>
            <person name="Jiang F."/>
            <person name="Wang X."/>
            <person name="Yang P."/>
            <person name="Bao Y."/>
            <person name="Zhao W."/>
            <person name="Wang W."/>
            <person name="Lu H."/>
            <person name="Wang Q."/>
            <person name="Cui N."/>
            <person name="Li J."/>
            <person name="Chen X."/>
            <person name="Luo L."/>
            <person name="Yu J."/>
            <person name="Kang L."/>
            <person name="Cui F."/>
        </authorList>
    </citation>
    <scope>NUCLEOTIDE SEQUENCE [LARGE SCALE GENOMIC DNA]</scope>
    <source>
        <strain evidence="1">Lst14</strain>
    </source>
</reference>
<comment type="caution">
    <text evidence="1">The sequence shown here is derived from an EMBL/GenBank/DDBJ whole genome shotgun (WGS) entry which is preliminary data.</text>
</comment>
<evidence type="ECO:0000313" key="1">
    <source>
        <dbReference type="EMBL" id="RZF47539.1"/>
    </source>
</evidence>
<proteinExistence type="predicted"/>
<dbReference type="Proteomes" id="UP000291343">
    <property type="component" value="Unassembled WGS sequence"/>
</dbReference>
<keyword evidence="2" id="KW-1185">Reference proteome</keyword>
<name>A0A482XQ21_LAOST</name>
<organism evidence="1 2">
    <name type="scientific">Laodelphax striatellus</name>
    <name type="common">Small brown planthopper</name>
    <name type="synonym">Delphax striatella</name>
    <dbReference type="NCBI Taxonomy" id="195883"/>
    <lineage>
        <taxon>Eukaryota</taxon>
        <taxon>Metazoa</taxon>
        <taxon>Ecdysozoa</taxon>
        <taxon>Arthropoda</taxon>
        <taxon>Hexapoda</taxon>
        <taxon>Insecta</taxon>
        <taxon>Pterygota</taxon>
        <taxon>Neoptera</taxon>
        <taxon>Paraneoptera</taxon>
        <taxon>Hemiptera</taxon>
        <taxon>Auchenorrhyncha</taxon>
        <taxon>Fulgoroidea</taxon>
        <taxon>Delphacidae</taxon>
        <taxon>Criomorphinae</taxon>
        <taxon>Laodelphax</taxon>
    </lineage>
</organism>
<dbReference type="EMBL" id="QKKF02004048">
    <property type="protein sequence ID" value="RZF47539.1"/>
    <property type="molecule type" value="Genomic_DNA"/>
</dbReference>
<gene>
    <name evidence="1" type="ORF">LSTR_LSTR009075</name>
</gene>
<sequence length="130" mass="14944">MGGRTGTRCFVSAVKTSIQQLALQDVSVVNVHTTNKTMSHILSSDQAFSRNEETNFLRTDQTLKTTLVNMPTAGYLQKRAITGTANHSKFEIFFLLINRLWKLEAYQMIGSLQKRRQQQQQKHQKQQFLI</sequence>
<dbReference type="InParanoid" id="A0A482XQ21"/>
<dbReference type="SMR" id="A0A482XQ21"/>